<keyword evidence="3" id="KW-0804">Transcription</keyword>
<dbReference type="InterPro" id="IPR036388">
    <property type="entry name" value="WH-like_DNA-bd_sf"/>
</dbReference>
<keyword evidence="2" id="KW-0238">DNA-binding</keyword>
<evidence type="ECO:0000259" key="4">
    <source>
        <dbReference type="PROSITE" id="PS50043"/>
    </source>
</evidence>
<proteinExistence type="predicted"/>
<protein>
    <submittedName>
        <fullName evidence="5">LuxR family transcriptional regulator</fullName>
    </submittedName>
</protein>
<dbReference type="InterPro" id="IPR005143">
    <property type="entry name" value="TF_LuxR_autoind-bd_dom"/>
</dbReference>
<dbReference type="PANTHER" id="PTHR44688">
    <property type="entry name" value="DNA-BINDING TRANSCRIPTIONAL ACTIVATOR DEVR_DOSR"/>
    <property type="match status" value="1"/>
</dbReference>
<dbReference type="SUPFAM" id="SSF75516">
    <property type="entry name" value="Pheromone-binding domain of LuxR-like quorum-sensing transcription factors"/>
    <property type="match status" value="1"/>
</dbReference>
<dbReference type="PANTHER" id="PTHR44688:SF16">
    <property type="entry name" value="DNA-BINDING TRANSCRIPTIONAL ACTIVATOR DEVR_DOSR"/>
    <property type="match status" value="1"/>
</dbReference>
<dbReference type="Pfam" id="PF00196">
    <property type="entry name" value="GerE"/>
    <property type="match status" value="1"/>
</dbReference>
<dbReference type="GO" id="GO:0003677">
    <property type="term" value="F:DNA binding"/>
    <property type="evidence" value="ECO:0007669"/>
    <property type="project" value="UniProtKB-KW"/>
</dbReference>
<dbReference type="PRINTS" id="PR00038">
    <property type="entry name" value="HTHLUXR"/>
</dbReference>
<feature type="domain" description="HTH luxR-type" evidence="4">
    <location>
        <begin position="172"/>
        <end position="237"/>
    </location>
</feature>
<dbReference type="InterPro" id="IPR000792">
    <property type="entry name" value="Tscrpt_reg_LuxR_C"/>
</dbReference>
<evidence type="ECO:0000256" key="3">
    <source>
        <dbReference type="ARBA" id="ARBA00023163"/>
    </source>
</evidence>
<dbReference type="GO" id="GO:0006355">
    <property type="term" value="P:regulation of DNA-templated transcription"/>
    <property type="evidence" value="ECO:0007669"/>
    <property type="project" value="InterPro"/>
</dbReference>
<dbReference type="Gene3D" id="3.30.450.80">
    <property type="entry name" value="Transcription factor LuxR-like, autoinducer-binding domain"/>
    <property type="match status" value="1"/>
</dbReference>
<name>A0A1G4PXM0_9CAUL</name>
<reference evidence="6" key="1">
    <citation type="submission" date="2016-10" db="EMBL/GenBank/DDBJ databases">
        <authorList>
            <person name="Varghese N."/>
            <person name="Submissions S."/>
        </authorList>
    </citation>
    <scope>NUCLEOTIDE SEQUENCE [LARGE SCALE GENOMIC DNA]</scope>
    <source>
        <strain evidence="6">CGMCC 1.3431</strain>
    </source>
</reference>
<dbReference type="EMBL" id="FMTS01000001">
    <property type="protein sequence ID" value="SCW36828.1"/>
    <property type="molecule type" value="Genomic_DNA"/>
</dbReference>
<dbReference type="Proteomes" id="UP000199150">
    <property type="component" value="Unassembled WGS sequence"/>
</dbReference>
<keyword evidence="6" id="KW-1185">Reference proteome</keyword>
<accession>A0A1G4PXM0</accession>
<evidence type="ECO:0000256" key="2">
    <source>
        <dbReference type="ARBA" id="ARBA00023125"/>
    </source>
</evidence>
<evidence type="ECO:0000313" key="5">
    <source>
        <dbReference type="EMBL" id="SCW36828.1"/>
    </source>
</evidence>
<sequence>MPALLSFIAATRRIKTVEALFEFFTETMTGLGYDLMNFSIISAYDIAEHHLGFGLINTYPLSWQRYYDTHNCRQIDPVAQCATSTFRPFHWHELERLMPLSPRQRRFLREAQAAGLHHGVGIPFKGPMSQVAGIALATSDPHAKDLPSLDVLVAYCNQFFEVFRSFVTKPARPPRGQVLSLRERQVLEGVGRSLYDAEIADILGIKSSTVDSHLRHAFTKLKVKTRTGAVLTAMKMGLIDP</sequence>
<dbReference type="OrthoDB" id="7171946at2"/>
<dbReference type="CDD" id="cd06170">
    <property type="entry name" value="LuxR_C_like"/>
    <property type="match status" value="1"/>
</dbReference>
<evidence type="ECO:0000256" key="1">
    <source>
        <dbReference type="ARBA" id="ARBA00023015"/>
    </source>
</evidence>
<keyword evidence="1" id="KW-0805">Transcription regulation</keyword>
<evidence type="ECO:0000313" key="6">
    <source>
        <dbReference type="Proteomes" id="UP000199150"/>
    </source>
</evidence>
<organism evidence="5 6">
    <name type="scientific">Asticcacaulis taihuensis</name>
    <dbReference type="NCBI Taxonomy" id="260084"/>
    <lineage>
        <taxon>Bacteria</taxon>
        <taxon>Pseudomonadati</taxon>
        <taxon>Pseudomonadota</taxon>
        <taxon>Alphaproteobacteria</taxon>
        <taxon>Caulobacterales</taxon>
        <taxon>Caulobacteraceae</taxon>
        <taxon>Asticcacaulis</taxon>
    </lineage>
</organism>
<dbReference type="PROSITE" id="PS50043">
    <property type="entry name" value="HTH_LUXR_2"/>
    <property type="match status" value="1"/>
</dbReference>
<gene>
    <name evidence="5" type="ORF">SAMN02927928_0735</name>
</gene>
<dbReference type="Gene3D" id="1.10.10.10">
    <property type="entry name" value="Winged helix-like DNA-binding domain superfamily/Winged helix DNA-binding domain"/>
    <property type="match status" value="1"/>
</dbReference>
<dbReference type="InterPro" id="IPR036693">
    <property type="entry name" value="TF_LuxR_autoind-bd_dom_sf"/>
</dbReference>
<dbReference type="Pfam" id="PF03472">
    <property type="entry name" value="Autoind_bind"/>
    <property type="match status" value="1"/>
</dbReference>
<dbReference type="AlphaFoldDB" id="A0A1G4PXM0"/>
<dbReference type="STRING" id="260084.SAMN02927928_0735"/>
<dbReference type="SMART" id="SM00421">
    <property type="entry name" value="HTH_LUXR"/>
    <property type="match status" value="1"/>
</dbReference>
<dbReference type="SUPFAM" id="SSF46894">
    <property type="entry name" value="C-terminal effector domain of the bipartite response regulators"/>
    <property type="match status" value="1"/>
</dbReference>
<dbReference type="RefSeq" id="WP_090643771.1">
    <property type="nucleotide sequence ID" value="NZ_CBCRYE010000001.1"/>
</dbReference>
<dbReference type="InterPro" id="IPR016032">
    <property type="entry name" value="Sig_transdc_resp-reg_C-effctor"/>
</dbReference>